<evidence type="ECO:0000313" key="1">
    <source>
        <dbReference type="EMBL" id="ACF45815.1"/>
    </source>
</evidence>
<proteinExistence type="predicted"/>
<organism evidence="1 2">
    <name type="scientific">Prosthecochloris aestuarii (strain DSM 271 / SK 413)</name>
    <dbReference type="NCBI Taxonomy" id="290512"/>
    <lineage>
        <taxon>Bacteria</taxon>
        <taxon>Pseudomonadati</taxon>
        <taxon>Chlorobiota</taxon>
        <taxon>Chlorobiia</taxon>
        <taxon>Chlorobiales</taxon>
        <taxon>Chlorobiaceae</taxon>
        <taxon>Prosthecochloris</taxon>
    </lineage>
</organism>
<gene>
    <name evidence="1" type="ordered locus">Paes_0768</name>
</gene>
<dbReference type="KEGG" id="paa:Paes_0768"/>
<dbReference type="HOGENOM" id="CLU_3121372_0_0_10"/>
<accession>B4S6X8</accession>
<protein>
    <submittedName>
        <fullName evidence="1">Uncharacterized protein</fullName>
    </submittedName>
</protein>
<evidence type="ECO:0000313" key="2">
    <source>
        <dbReference type="Proteomes" id="UP000002725"/>
    </source>
</evidence>
<name>B4S6X8_PROA2</name>
<dbReference type="AlphaFoldDB" id="B4S6X8"/>
<reference evidence="1" key="1">
    <citation type="submission" date="2008-06" db="EMBL/GenBank/DDBJ databases">
        <title>Complete sequence of chromosome of Prosthecochloris aestuarii DSM 271.</title>
        <authorList>
            <consortium name="US DOE Joint Genome Institute"/>
            <person name="Lucas S."/>
            <person name="Copeland A."/>
            <person name="Lapidus A."/>
            <person name="Glavina del Rio T."/>
            <person name="Dalin E."/>
            <person name="Tice H."/>
            <person name="Bruce D."/>
            <person name="Goodwin L."/>
            <person name="Pitluck S."/>
            <person name="Schmutz J."/>
            <person name="Larimer F."/>
            <person name="Land M."/>
            <person name="Hauser L."/>
            <person name="Kyrpides N."/>
            <person name="Anderson I."/>
            <person name="Liu Z."/>
            <person name="Li T."/>
            <person name="Zhao F."/>
            <person name="Overmann J."/>
            <person name="Bryant D.A."/>
            <person name="Richardson P."/>
        </authorList>
    </citation>
    <scope>NUCLEOTIDE SEQUENCE [LARGE SCALE GENOMIC DNA]</scope>
    <source>
        <strain evidence="1">DSM 271</strain>
    </source>
</reference>
<dbReference type="STRING" id="290512.Paes_0768"/>
<keyword evidence="2" id="KW-1185">Reference proteome</keyword>
<dbReference type="EMBL" id="CP001108">
    <property type="protein sequence ID" value="ACF45815.1"/>
    <property type="molecule type" value="Genomic_DNA"/>
</dbReference>
<sequence>MTGWTGSRNIFHKQAVILARLFDVYPRQGFLEYMATAGISENTAVAEQHK</sequence>
<dbReference type="Proteomes" id="UP000002725">
    <property type="component" value="Chromosome"/>
</dbReference>